<dbReference type="GO" id="GO:0043066">
    <property type="term" value="P:negative regulation of apoptotic process"/>
    <property type="evidence" value="ECO:0007669"/>
    <property type="project" value="InterPro"/>
</dbReference>
<dbReference type="Gene3D" id="2.40.128.180">
    <property type="match status" value="1"/>
</dbReference>
<evidence type="ECO:0000256" key="1">
    <source>
        <dbReference type="SAM" id="MobiDB-lite"/>
    </source>
</evidence>
<keyword evidence="2" id="KW-1185">Reference proteome</keyword>
<dbReference type="Pfam" id="PF06905">
    <property type="entry name" value="FAIM1"/>
    <property type="match status" value="1"/>
</dbReference>
<feature type="region of interest" description="Disordered" evidence="1">
    <location>
        <begin position="1"/>
        <end position="34"/>
    </location>
</feature>
<dbReference type="InterPro" id="IPR010695">
    <property type="entry name" value="FAIM1"/>
</dbReference>
<dbReference type="WBParaSite" id="maker-uti_cns_0001427-snap-gene-0.13-mRNA-1">
    <property type="protein sequence ID" value="maker-uti_cns_0001427-snap-gene-0.13-mRNA-1"/>
    <property type="gene ID" value="maker-uti_cns_0001427-snap-gene-0.13"/>
</dbReference>
<feature type="compositionally biased region" description="Basic and acidic residues" evidence="1">
    <location>
        <begin position="14"/>
        <end position="31"/>
    </location>
</feature>
<dbReference type="OrthoDB" id="6262731at2759"/>
<evidence type="ECO:0000313" key="2">
    <source>
        <dbReference type="Proteomes" id="UP000095280"/>
    </source>
</evidence>
<accession>A0A1I8GCJ2</accession>
<evidence type="ECO:0000313" key="4">
    <source>
        <dbReference type="WBParaSite" id="maker-uti_cns_0010061-snap-gene-0.4-mRNA-1"/>
    </source>
</evidence>
<protein>
    <submittedName>
        <fullName evidence="3 4">CUB domain-containing protein</fullName>
    </submittedName>
</protein>
<dbReference type="Proteomes" id="UP000095280">
    <property type="component" value="Unplaced"/>
</dbReference>
<reference evidence="3 4" key="1">
    <citation type="submission" date="2016-11" db="UniProtKB">
        <authorList>
            <consortium name="WormBaseParasite"/>
        </authorList>
    </citation>
    <scope>IDENTIFICATION</scope>
</reference>
<organism evidence="2 3">
    <name type="scientific">Macrostomum lignano</name>
    <dbReference type="NCBI Taxonomy" id="282301"/>
    <lineage>
        <taxon>Eukaryota</taxon>
        <taxon>Metazoa</taxon>
        <taxon>Spiralia</taxon>
        <taxon>Lophotrochozoa</taxon>
        <taxon>Platyhelminthes</taxon>
        <taxon>Rhabditophora</taxon>
        <taxon>Macrostomorpha</taxon>
        <taxon>Macrostomida</taxon>
        <taxon>Macrostomidae</taxon>
        <taxon>Macrostomum</taxon>
    </lineage>
</organism>
<evidence type="ECO:0000313" key="3">
    <source>
        <dbReference type="WBParaSite" id="maker-uti_cns_0001427-snap-gene-0.13-mRNA-1"/>
    </source>
</evidence>
<dbReference type="InterPro" id="IPR038513">
    <property type="entry name" value="FAIM1_dom_sf"/>
</dbReference>
<proteinExistence type="predicted"/>
<dbReference type="WBParaSite" id="maker-uti_cns_0010061-snap-gene-0.4-mRNA-1">
    <property type="protein sequence ID" value="maker-uti_cns_0010061-snap-gene-0.4-mRNA-1"/>
    <property type="gene ID" value="maker-uti_cns_0010061-snap-gene-0.4"/>
</dbReference>
<dbReference type="AlphaFoldDB" id="A0A1I8GCJ2"/>
<sequence>MSILLSSGKGAASKFRDGAKKGRPEKVKRAANDAQFHPYLPTDATVVWNTKISGVDYSLALDKESLDLWCNDNVIDAECDFNDTGSKMEFQLAGKRACLKMQPSSRGTKYRLTLDGAKVPKAKATNQD</sequence>
<name>A0A1I8GCJ2_9PLAT</name>